<dbReference type="Gene3D" id="2.130.10.10">
    <property type="entry name" value="YVTN repeat-like/Quinoprotein amine dehydrogenase"/>
    <property type="match status" value="2"/>
</dbReference>
<comment type="caution">
    <text evidence="4">The sequence shown here is derived from an EMBL/GenBank/DDBJ whole genome shotgun (WGS) entry which is preliminary data.</text>
</comment>
<dbReference type="PANTHER" id="PTHR13720">
    <property type="entry name" value="WD-40 REPEAT PROTEIN"/>
    <property type="match status" value="1"/>
</dbReference>
<evidence type="ECO:0000256" key="1">
    <source>
        <dbReference type="ARBA" id="ARBA00022574"/>
    </source>
</evidence>
<name>A0A8T0DQM2_9TREM</name>
<sequence length="669" mass="73388">MPLVFDRCEQSTTLVGSRDGQLGLHIPPSKSYRHVQVVDQCQVLNLENFPTAAELDAMKLTELQLKLVCISEGQNGLRTSLIGFANHTRAVNNLVWNPDSGLFVYTSDAFLVCESLETNTQKVYGTEFTKPEIPANPPVFMGESLTSLALSPNHRLFAVGATMIWSSIDHADLSDGNERSICTSAIIIIPVKEHSRLEHKFWKPSNSQRTVLDHTESFRFSYSRILSEARSVQTSSAGCPLLANMSFSSSSRFLITISNCRLSIVGIWCTRQRTLLAHLSANGFVNQIACSSIVPSEFVTVGYGINATDRVELTNSKPLGQLLFWNMLRTNSLTYQIPGNNFDNRSQCPEELSTAVYLAYPVSGGHCSTLSFSGGTVVQELLAVSSIRGVITLWDPRSRNQLFFTAPEQEEIGVLSVCGPSGLVSGSANGCLRLWRIELPGDLERDVFEHTDHGYPLISNVSLRLVKELSSLGSTPESYPITVAFFDLEGQMGVVGTGDSTLWYVNWSEVELVPSQLSERTTNPVDSDASASRTRLFSGHASTICDLQWWFPSMNPIGTVCSHQTIGLSSEVMIVTSSTDGKIRVWDSETRELVSQLQVASHPLADSEHSSLTCFALLNHTKLSSCEQHEQSDPGGFGVHASFHCTGCLAVGFTNACVKLYCLHRVSSY</sequence>
<proteinExistence type="predicted"/>
<dbReference type="PANTHER" id="PTHR13720:SF33">
    <property type="entry name" value="HELP DOMAIN-CONTAINING PROTEIN"/>
    <property type="match status" value="1"/>
</dbReference>
<evidence type="ECO:0000256" key="2">
    <source>
        <dbReference type="ARBA" id="ARBA00022737"/>
    </source>
</evidence>
<protein>
    <submittedName>
        <fullName evidence="4">Uncharacterized protein</fullName>
    </submittedName>
</protein>
<dbReference type="Proteomes" id="UP000699462">
    <property type="component" value="Unassembled WGS sequence"/>
</dbReference>
<dbReference type="InterPro" id="IPR036322">
    <property type="entry name" value="WD40_repeat_dom_sf"/>
</dbReference>
<evidence type="ECO:0000313" key="4">
    <source>
        <dbReference type="EMBL" id="KAF8569334.1"/>
    </source>
</evidence>
<dbReference type="EMBL" id="JTDF01001945">
    <property type="protein sequence ID" value="KAF8569334.1"/>
    <property type="molecule type" value="Genomic_DNA"/>
</dbReference>
<dbReference type="AlphaFoldDB" id="A0A8T0DQM2"/>
<keyword evidence="1 3" id="KW-0853">WD repeat</keyword>
<dbReference type="InterPro" id="IPR050630">
    <property type="entry name" value="WD_repeat_EMAP"/>
</dbReference>
<feature type="repeat" description="WD" evidence="3">
    <location>
        <begin position="573"/>
        <end position="596"/>
    </location>
</feature>
<dbReference type="Pfam" id="PF00400">
    <property type="entry name" value="WD40"/>
    <property type="match status" value="1"/>
</dbReference>
<keyword evidence="2" id="KW-0677">Repeat</keyword>
<reference evidence="4 5" key="1">
    <citation type="submission" date="2019-07" db="EMBL/GenBank/DDBJ databases">
        <title>Annotation for the trematode Paragonimus westermani.</title>
        <authorList>
            <person name="Choi Y.-J."/>
        </authorList>
    </citation>
    <scope>NUCLEOTIDE SEQUENCE [LARGE SCALE GENOMIC DNA]</scope>
    <source>
        <strain evidence="4">180907_Pwestermani</strain>
    </source>
</reference>
<keyword evidence="5" id="KW-1185">Reference proteome</keyword>
<dbReference type="InterPro" id="IPR001680">
    <property type="entry name" value="WD40_rpt"/>
</dbReference>
<organism evidence="4 5">
    <name type="scientific">Paragonimus westermani</name>
    <dbReference type="NCBI Taxonomy" id="34504"/>
    <lineage>
        <taxon>Eukaryota</taxon>
        <taxon>Metazoa</taxon>
        <taxon>Spiralia</taxon>
        <taxon>Lophotrochozoa</taxon>
        <taxon>Platyhelminthes</taxon>
        <taxon>Trematoda</taxon>
        <taxon>Digenea</taxon>
        <taxon>Plagiorchiida</taxon>
        <taxon>Troglotremata</taxon>
        <taxon>Troglotrematidae</taxon>
        <taxon>Paragonimus</taxon>
    </lineage>
</organism>
<dbReference type="SUPFAM" id="SSF50978">
    <property type="entry name" value="WD40 repeat-like"/>
    <property type="match status" value="1"/>
</dbReference>
<dbReference type="SMART" id="SM00320">
    <property type="entry name" value="WD40"/>
    <property type="match status" value="5"/>
</dbReference>
<dbReference type="PROSITE" id="PS50082">
    <property type="entry name" value="WD_REPEATS_2"/>
    <property type="match status" value="1"/>
</dbReference>
<dbReference type="InterPro" id="IPR015943">
    <property type="entry name" value="WD40/YVTN_repeat-like_dom_sf"/>
</dbReference>
<gene>
    <name evidence="4" type="ORF">P879_04403</name>
</gene>
<accession>A0A8T0DQM2</accession>
<dbReference type="OrthoDB" id="6258291at2759"/>
<evidence type="ECO:0000313" key="5">
    <source>
        <dbReference type="Proteomes" id="UP000699462"/>
    </source>
</evidence>
<evidence type="ECO:0000256" key="3">
    <source>
        <dbReference type="PROSITE-ProRule" id="PRU00221"/>
    </source>
</evidence>